<evidence type="ECO:0000256" key="1">
    <source>
        <dbReference type="SAM" id="MobiDB-lite"/>
    </source>
</evidence>
<dbReference type="EMBL" id="JAJSOF020000033">
    <property type="protein sequence ID" value="KAJ4430239.1"/>
    <property type="molecule type" value="Genomic_DNA"/>
</dbReference>
<feature type="region of interest" description="Disordered" evidence="1">
    <location>
        <begin position="37"/>
        <end position="59"/>
    </location>
</feature>
<dbReference type="Proteomes" id="UP001148838">
    <property type="component" value="Unassembled WGS sequence"/>
</dbReference>
<protein>
    <submittedName>
        <fullName evidence="2">Uncharacterized protein</fullName>
    </submittedName>
</protein>
<proteinExistence type="predicted"/>
<organism evidence="2 3">
    <name type="scientific">Periplaneta americana</name>
    <name type="common">American cockroach</name>
    <name type="synonym">Blatta americana</name>
    <dbReference type="NCBI Taxonomy" id="6978"/>
    <lineage>
        <taxon>Eukaryota</taxon>
        <taxon>Metazoa</taxon>
        <taxon>Ecdysozoa</taxon>
        <taxon>Arthropoda</taxon>
        <taxon>Hexapoda</taxon>
        <taxon>Insecta</taxon>
        <taxon>Pterygota</taxon>
        <taxon>Neoptera</taxon>
        <taxon>Polyneoptera</taxon>
        <taxon>Dictyoptera</taxon>
        <taxon>Blattodea</taxon>
        <taxon>Blattoidea</taxon>
        <taxon>Blattidae</taxon>
        <taxon>Blattinae</taxon>
        <taxon>Periplaneta</taxon>
    </lineage>
</organism>
<reference evidence="2 3" key="1">
    <citation type="journal article" date="2022" name="Allergy">
        <title>Genome assembly and annotation of Periplaneta americana reveal a comprehensive cockroach allergen profile.</title>
        <authorList>
            <person name="Wang L."/>
            <person name="Xiong Q."/>
            <person name="Saelim N."/>
            <person name="Wang L."/>
            <person name="Nong W."/>
            <person name="Wan A.T."/>
            <person name="Shi M."/>
            <person name="Liu X."/>
            <person name="Cao Q."/>
            <person name="Hui J.H.L."/>
            <person name="Sookrung N."/>
            <person name="Leung T.F."/>
            <person name="Tungtrongchitr A."/>
            <person name="Tsui S.K.W."/>
        </authorList>
    </citation>
    <scope>NUCLEOTIDE SEQUENCE [LARGE SCALE GENOMIC DNA]</scope>
    <source>
        <strain evidence="2">PWHHKU_190912</strain>
    </source>
</reference>
<comment type="caution">
    <text evidence="2">The sequence shown here is derived from an EMBL/GenBank/DDBJ whole genome shotgun (WGS) entry which is preliminary data.</text>
</comment>
<gene>
    <name evidence="2" type="ORF">ANN_22451</name>
</gene>
<evidence type="ECO:0000313" key="3">
    <source>
        <dbReference type="Proteomes" id="UP001148838"/>
    </source>
</evidence>
<sequence length="194" mass="22531">MSQGRLSSLGTLALESSLARELDFEEIIDYFASRKTRKAPLGRQEDQEEERKEDQKEDKEIKMKTRGRILGGHSFGNTTSYVLSTRWNSVRFVRPVTQYLNKTYPGRWIGRVEVISWPPRSLDLTPLDYCLWGWLKSEVYKRRVKTREELLTRILHACAQVKESPNQLRSATQQLLTRSAKCIEVDGGLFEHVL</sequence>
<keyword evidence="3" id="KW-1185">Reference proteome</keyword>
<dbReference type="PANTHER" id="PTHR47326">
    <property type="entry name" value="TRANSPOSABLE ELEMENT TC3 TRANSPOSASE-LIKE PROTEIN"/>
    <property type="match status" value="1"/>
</dbReference>
<name>A0ABQ8S869_PERAM</name>
<accession>A0ABQ8S869</accession>
<evidence type="ECO:0000313" key="2">
    <source>
        <dbReference type="EMBL" id="KAJ4430239.1"/>
    </source>
</evidence>
<feature type="compositionally biased region" description="Basic and acidic residues" evidence="1">
    <location>
        <begin position="43"/>
        <end position="59"/>
    </location>
</feature>
<dbReference type="PANTHER" id="PTHR47326:SF1">
    <property type="entry name" value="HTH PSQ-TYPE DOMAIN-CONTAINING PROTEIN"/>
    <property type="match status" value="1"/>
</dbReference>
<dbReference type="InterPro" id="IPR036397">
    <property type="entry name" value="RNaseH_sf"/>
</dbReference>
<dbReference type="Gene3D" id="3.30.420.10">
    <property type="entry name" value="Ribonuclease H-like superfamily/Ribonuclease H"/>
    <property type="match status" value="1"/>
</dbReference>